<evidence type="ECO:0000256" key="1">
    <source>
        <dbReference type="PROSITE-ProRule" id="PRU00267"/>
    </source>
</evidence>
<keyword evidence="1" id="KW-0238">DNA-binding</keyword>
<dbReference type="Pfam" id="PF01388">
    <property type="entry name" value="ARID"/>
    <property type="match status" value="1"/>
</dbReference>
<dbReference type="InterPro" id="IPR001606">
    <property type="entry name" value="ARID_dom"/>
</dbReference>
<name>A0AAP0H4T8_9ASTR</name>
<gene>
    <name evidence="5" type="ORF">SSX86_003242</name>
</gene>
<dbReference type="SUPFAM" id="SSF46774">
    <property type="entry name" value="ARID-like"/>
    <property type="match status" value="1"/>
</dbReference>
<dbReference type="Proteomes" id="UP001408789">
    <property type="component" value="Unassembled WGS sequence"/>
</dbReference>
<feature type="domain" description="HMG box" evidence="3">
    <location>
        <begin position="236"/>
        <end position="303"/>
    </location>
</feature>
<dbReference type="PROSITE" id="PS51011">
    <property type="entry name" value="ARID"/>
    <property type="match status" value="1"/>
</dbReference>
<feature type="coiled-coil region" evidence="2">
    <location>
        <begin position="285"/>
        <end position="312"/>
    </location>
</feature>
<dbReference type="PROSITE" id="PS50118">
    <property type="entry name" value="HMG_BOX_2"/>
    <property type="match status" value="1"/>
</dbReference>
<dbReference type="Pfam" id="PF09011">
    <property type="entry name" value="HMG_box_2"/>
    <property type="match status" value="1"/>
</dbReference>
<proteinExistence type="predicted"/>
<accession>A0AAP0H4T8</accession>
<feature type="domain" description="ARID" evidence="4">
    <location>
        <begin position="52"/>
        <end position="140"/>
    </location>
</feature>
<evidence type="ECO:0000259" key="4">
    <source>
        <dbReference type="PROSITE" id="PS51011"/>
    </source>
</evidence>
<dbReference type="GO" id="GO:0003677">
    <property type="term" value="F:DNA binding"/>
    <property type="evidence" value="ECO:0007669"/>
    <property type="project" value="UniProtKB-UniRule"/>
</dbReference>
<keyword evidence="6" id="KW-1185">Reference proteome</keyword>
<feature type="DNA-binding region" description="HMG box" evidence="1">
    <location>
        <begin position="236"/>
        <end position="303"/>
    </location>
</feature>
<keyword evidence="2" id="KW-0175">Coiled coil</keyword>
<evidence type="ECO:0008006" key="7">
    <source>
        <dbReference type="Google" id="ProtNLM"/>
    </source>
</evidence>
<protein>
    <recommendedName>
        <fullName evidence="7">HMG box domain-containing protein</fullName>
    </recommendedName>
</protein>
<reference evidence="5 6" key="1">
    <citation type="submission" date="2024-04" db="EMBL/GenBank/DDBJ databases">
        <title>The reference genome of an endangered Asteraceae, Deinandra increscens subsp. villosa, native to the Central Coast of California.</title>
        <authorList>
            <person name="Guilliams M."/>
            <person name="Hasenstab-Lehman K."/>
            <person name="Meyer R."/>
            <person name="Mcevoy S."/>
        </authorList>
    </citation>
    <scope>NUCLEOTIDE SEQUENCE [LARGE SCALE GENOMIC DNA]</scope>
    <source>
        <tissue evidence="5">Leaf</tissue>
    </source>
</reference>
<dbReference type="PANTHER" id="PTHR46691">
    <property type="entry name" value="HIGH MOBILITY GROUP B PROTEIN 9"/>
    <property type="match status" value="1"/>
</dbReference>
<sequence>MLNHHHYLQNNDLGFGVHSCNNPPAAAFSSLAVGKPPSAAVSAYFPGKSTAEEDADSFYDKLNKLNESSGLSLLFNFRDATLDLHQLYKTVTQRGGYHEADGKWEEVASSASRRSGFMWTPNQLEKIYATILYQFEQTYYYRSPVKRPNKTPMRPDIPPGLIEPLVNVLIRDNTRAGHVPHLNRSMGKRKHDGGFYVNHQHYFSDRETPSKKIEHIHHGFQNSSPDHEVRKAPCVPLGSRNCYQMFIKMETDRLKSINGETSSPQLRCLIEAWRQLSDDDKQPYIEASKKDKERYVREMAAYEDHIRKKRNLFQKTTKNASKVSSPNLINLSAHSSEASSGAHVTSCEAARRKKFVDFGRTDCGQFDGYCNVGLQPDDGLESALVWDEPVVQLAVGLMKNARPPCDPMFEINRYI</sequence>
<keyword evidence="1" id="KW-0539">Nucleus</keyword>
<dbReference type="InterPro" id="IPR036910">
    <property type="entry name" value="HMG_box_dom_sf"/>
</dbReference>
<dbReference type="SMART" id="SM01014">
    <property type="entry name" value="ARID"/>
    <property type="match status" value="1"/>
</dbReference>
<evidence type="ECO:0000259" key="3">
    <source>
        <dbReference type="PROSITE" id="PS50118"/>
    </source>
</evidence>
<evidence type="ECO:0000313" key="5">
    <source>
        <dbReference type="EMBL" id="KAK9074923.1"/>
    </source>
</evidence>
<organism evidence="5 6">
    <name type="scientific">Deinandra increscens subsp. villosa</name>
    <dbReference type="NCBI Taxonomy" id="3103831"/>
    <lineage>
        <taxon>Eukaryota</taxon>
        <taxon>Viridiplantae</taxon>
        <taxon>Streptophyta</taxon>
        <taxon>Embryophyta</taxon>
        <taxon>Tracheophyta</taxon>
        <taxon>Spermatophyta</taxon>
        <taxon>Magnoliopsida</taxon>
        <taxon>eudicotyledons</taxon>
        <taxon>Gunneridae</taxon>
        <taxon>Pentapetalae</taxon>
        <taxon>asterids</taxon>
        <taxon>campanulids</taxon>
        <taxon>Asterales</taxon>
        <taxon>Asteraceae</taxon>
        <taxon>Asteroideae</taxon>
        <taxon>Heliantheae alliance</taxon>
        <taxon>Madieae</taxon>
        <taxon>Madiinae</taxon>
        <taxon>Deinandra</taxon>
    </lineage>
</organism>
<dbReference type="PANTHER" id="PTHR46691:SF5">
    <property type="entry name" value="HMG (HIGH MOBILITY GROUP) BOX PROTEIN"/>
    <property type="match status" value="1"/>
</dbReference>
<dbReference type="SMART" id="SM00501">
    <property type="entry name" value="BRIGHT"/>
    <property type="match status" value="1"/>
</dbReference>
<dbReference type="GO" id="GO:0005634">
    <property type="term" value="C:nucleus"/>
    <property type="evidence" value="ECO:0007669"/>
    <property type="project" value="UniProtKB-UniRule"/>
</dbReference>
<dbReference type="InterPro" id="IPR009071">
    <property type="entry name" value="HMG_box_dom"/>
</dbReference>
<dbReference type="AlphaFoldDB" id="A0AAP0H4T8"/>
<dbReference type="SUPFAM" id="SSF47095">
    <property type="entry name" value="HMG-box"/>
    <property type="match status" value="1"/>
</dbReference>
<dbReference type="SMART" id="SM00398">
    <property type="entry name" value="HMG"/>
    <property type="match status" value="1"/>
</dbReference>
<evidence type="ECO:0000313" key="6">
    <source>
        <dbReference type="Proteomes" id="UP001408789"/>
    </source>
</evidence>
<dbReference type="InterPro" id="IPR036431">
    <property type="entry name" value="ARID_dom_sf"/>
</dbReference>
<dbReference type="Gene3D" id="1.10.150.60">
    <property type="entry name" value="ARID DNA-binding domain"/>
    <property type="match status" value="1"/>
</dbReference>
<dbReference type="EMBL" id="JBCNJP010000007">
    <property type="protein sequence ID" value="KAK9074923.1"/>
    <property type="molecule type" value="Genomic_DNA"/>
</dbReference>
<dbReference type="Gene3D" id="1.10.30.10">
    <property type="entry name" value="High mobility group box domain"/>
    <property type="match status" value="1"/>
</dbReference>
<evidence type="ECO:0000256" key="2">
    <source>
        <dbReference type="SAM" id="Coils"/>
    </source>
</evidence>
<comment type="caution">
    <text evidence="5">The sequence shown here is derived from an EMBL/GenBank/DDBJ whole genome shotgun (WGS) entry which is preliminary data.</text>
</comment>